<feature type="transmembrane region" description="Helical" evidence="10">
    <location>
        <begin position="152"/>
        <end position="172"/>
    </location>
</feature>
<proteinExistence type="predicted"/>
<dbReference type="AlphaFoldDB" id="A0A0R1LZR9"/>
<evidence type="ECO:0000256" key="3">
    <source>
        <dbReference type="ARBA" id="ARBA00022475"/>
    </source>
</evidence>
<comment type="subcellular location">
    <subcellularLocation>
        <location evidence="1">Cell membrane</location>
        <topology evidence="1">Multi-pass membrane protein</topology>
    </subcellularLocation>
</comment>
<evidence type="ECO:0000256" key="6">
    <source>
        <dbReference type="ARBA" id="ARBA00023053"/>
    </source>
</evidence>
<evidence type="ECO:0000256" key="9">
    <source>
        <dbReference type="ARBA" id="ARBA00023201"/>
    </source>
</evidence>
<protein>
    <submittedName>
        <fullName evidence="12">Na+ H+ antiporter</fullName>
    </submittedName>
</protein>
<dbReference type="GO" id="GO:0005886">
    <property type="term" value="C:plasma membrane"/>
    <property type="evidence" value="ECO:0007669"/>
    <property type="project" value="UniProtKB-SubCell"/>
</dbReference>
<feature type="transmembrane region" description="Helical" evidence="10">
    <location>
        <begin position="274"/>
        <end position="297"/>
    </location>
</feature>
<evidence type="ECO:0000313" key="13">
    <source>
        <dbReference type="Proteomes" id="UP000051160"/>
    </source>
</evidence>
<dbReference type="GO" id="GO:0098719">
    <property type="term" value="P:sodium ion import across plasma membrane"/>
    <property type="evidence" value="ECO:0007669"/>
    <property type="project" value="TreeGrafter"/>
</dbReference>
<keyword evidence="7" id="KW-0406">Ion transport</keyword>
<keyword evidence="9" id="KW-0739">Sodium transport</keyword>
<feature type="transmembrane region" description="Helical" evidence="10">
    <location>
        <begin position="309"/>
        <end position="329"/>
    </location>
</feature>
<dbReference type="Gene3D" id="1.20.1530.20">
    <property type="match status" value="1"/>
</dbReference>
<keyword evidence="8 10" id="KW-0472">Membrane</keyword>
<feature type="transmembrane region" description="Helical" evidence="10">
    <location>
        <begin position="31"/>
        <end position="50"/>
    </location>
</feature>
<feature type="transmembrane region" description="Helical" evidence="10">
    <location>
        <begin position="375"/>
        <end position="398"/>
    </location>
</feature>
<keyword evidence="13" id="KW-1185">Reference proteome</keyword>
<evidence type="ECO:0000256" key="10">
    <source>
        <dbReference type="SAM" id="Phobius"/>
    </source>
</evidence>
<dbReference type="EMBL" id="AZEE01000028">
    <property type="protein sequence ID" value="KRK97842.1"/>
    <property type="molecule type" value="Genomic_DNA"/>
</dbReference>
<evidence type="ECO:0000256" key="7">
    <source>
        <dbReference type="ARBA" id="ARBA00023065"/>
    </source>
</evidence>
<dbReference type="GO" id="GO:0015385">
    <property type="term" value="F:sodium:proton antiporter activity"/>
    <property type="evidence" value="ECO:0007669"/>
    <property type="project" value="InterPro"/>
</dbReference>
<evidence type="ECO:0000256" key="5">
    <source>
        <dbReference type="ARBA" id="ARBA00022989"/>
    </source>
</evidence>
<feature type="transmembrane region" description="Helical" evidence="10">
    <location>
        <begin position="184"/>
        <end position="209"/>
    </location>
</feature>
<dbReference type="PATRIC" id="fig|1423776.4.peg.821"/>
<feature type="transmembrane region" description="Helical" evidence="10">
    <location>
        <begin position="86"/>
        <end position="105"/>
    </location>
</feature>
<feature type="domain" description="Cation/H+ exchanger transmembrane" evidence="11">
    <location>
        <begin position="10"/>
        <end position="395"/>
    </location>
</feature>
<dbReference type="PANTHER" id="PTHR10110">
    <property type="entry name" value="SODIUM/HYDROGEN EXCHANGER"/>
    <property type="match status" value="1"/>
</dbReference>
<evidence type="ECO:0000256" key="8">
    <source>
        <dbReference type="ARBA" id="ARBA00023136"/>
    </source>
</evidence>
<accession>A0A0R1LZR9</accession>
<dbReference type="Proteomes" id="UP000051160">
    <property type="component" value="Unassembled WGS sequence"/>
</dbReference>
<keyword evidence="2" id="KW-0813">Transport</keyword>
<keyword evidence="4 10" id="KW-0812">Transmembrane</keyword>
<name>A0A0R1LZR9_9LACO</name>
<dbReference type="InterPro" id="IPR038770">
    <property type="entry name" value="Na+/solute_symporter_sf"/>
</dbReference>
<keyword evidence="6" id="KW-0915">Sodium</keyword>
<comment type="caution">
    <text evidence="12">The sequence shown here is derived from an EMBL/GenBank/DDBJ whole genome shotgun (WGS) entry which is preliminary data.</text>
</comment>
<sequence length="528" mass="57849">MGLFLSSFVILLLVAISDIVARLVPHISSTYINILIGVLAACVPVINHAILGFENDVFMTLIIAPLLFFEGQRTALQIVGRRVRSIFGSAIVLAIISAVVATIVIRPMLGGPFALALIVVAISTPTDATALGSVSQGHKLQHSVEKALTLEALFNDATGLVLLQAALIWYQTGHLNLLQNSGRLLLSAGGGVLIGAVIALVMMLGRQFLLRSAANVISSQTLFYLLTPFIVYLVAEHLGMSGIIATVTAGLINNSEAIRSRFSSPRQMHLGLQLVNFADDVLNSFVFVVLGINLGRIVLTRHASMVHNLSWLVIGISVYLILLVCRFVYAKLLVADRTWRSSVLFSFGGVHGTVTLAMTFSILGQGLASTTFNLILLAEATVILLSMIVPTILFHLILPRDWDEAQRPQMIKTLRYRAVHAGIKAVKQLSLSKEVKQIVIFDLKDQMGLTTLRWFWREWRGVSGQSAVLTSLQSVEQRRALMQAFKVERDYPYEQAATHQVPSTYVYDVYAEVLLAETIVLDPQNQVI</sequence>
<evidence type="ECO:0000256" key="4">
    <source>
        <dbReference type="ARBA" id="ARBA00022692"/>
    </source>
</evidence>
<feature type="transmembrane region" description="Helical" evidence="10">
    <location>
        <begin position="229"/>
        <end position="253"/>
    </location>
</feature>
<evidence type="ECO:0000259" key="11">
    <source>
        <dbReference type="Pfam" id="PF00999"/>
    </source>
</evidence>
<keyword evidence="3" id="KW-1003">Cell membrane</keyword>
<dbReference type="GO" id="GO:0051453">
    <property type="term" value="P:regulation of intracellular pH"/>
    <property type="evidence" value="ECO:0007669"/>
    <property type="project" value="TreeGrafter"/>
</dbReference>
<organism evidence="12 13">
    <name type="scientific">Secundilactobacillus odoratitofui DSM 19909 = JCM 15043</name>
    <dbReference type="NCBI Taxonomy" id="1423776"/>
    <lineage>
        <taxon>Bacteria</taxon>
        <taxon>Bacillati</taxon>
        <taxon>Bacillota</taxon>
        <taxon>Bacilli</taxon>
        <taxon>Lactobacillales</taxon>
        <taxon>Lactobacillaceae</taxon>
        <taxon>Secundilactobacillus</taxon>
    </lineage>
</organism>
<evidence type="ECO:0000256" key="1">
    <source>
        <dbReference type="ARBA" id="ARBA00004651"/>
    </source>
</evidence>
<dbReference type="STRING" id="1423776.FD04_GL000814"/>
<dbReference type="OrthoDB" id="9809206at2"/>
<dbReference type="GO" id="GO:0015386">
    <property type="term" value="F:potassium:proton antiporter activity"/>
    <property type="evidence" value="ECO:0007669"/>
    <property type="project" value="TreeGrafter"/>
</dbReference>
<dbReference type="PANTHER" id="PTHR10110:SF86">
    <property type="entry name" value="SODIUM_HYDROGEN EXCHANGER 7"/>
    <property type="match status" value="1"/>
</dbReference>
<dbReference type="RefSeq" id="WP_056947643.1">
    <property type="nucleotide sequence ID" value="NZ_AZEE01000028.1"/>
</dbReference>
<dbReference type="InterPro" id="IPR006153">
    <property type="entry name" value="Cation/H_exchanger_TM"/>
</dbReference>
<dbReference type="InterPro" id="IPR018422">
    <property type="entry name" value="Cation/H_exchanger_CPA1"/>
</dbReference>
<evidence type="ECO:0000313" key="12">
    <source>
        <dbReference type="EMBL" id="KRK97842.1"/>
    </source>
</evidence>
<evidence type="ECO:0000256" key="2">
    <source>
        <dbReference type="ARBA" id="ARBA00022448"/>
    </source>
</evidence>
<feature type="transmembrane region" description="Helical" evidence="10">
    <location>
        <begin position="341"/>
        <end position="363"/>
    </location>
</feature>
<gene>
    <name evidence="12" type="ORF">FD04_GL000814</name>
</gene>
<keyword evidence="5 10" id="KW-1133">Transmembrane helix</keyword>
<reference evidence="12 13" key="1">
    <citation type="journal article" date="2015" name="Genome Announc.">
        <title>Expanding the biotechnology potential of lactobacilli through comparative genomics of 213 strains and associated genera.</title>
        <authorList>
            <person name="Sun Z."/>
            <person name="Harris H.M."/>
            <person name="McCann A."/>
            <person name="Guo C."/>
            <person name="Argimon S."/>
            <person name="Zhang W."/>
            <person name="Yang X."/>
            <person name="Jeffery I.B."/>
            <person name="Cooney J.C."/>
            <person name="Kagawa T.F."/>
            <person name="Liu W."/>
            <person name="Song Y."/>
            <person name="Salvetti E."/>
            <person name="Wrobel A."/>
            <person name="Rasinkangas P."/>
            <person name="Parkhill J."/>
            <person name="Rea M.C."/>
            <person name="O'Sullivan O."/>
            <person name="Ritari J."/>
            <person name="Douillard F.P."/>
            <person name="Paul Ross R."/>
            <person name="Yang R."/>
            <person name="Briner A.E."/>
            <person name="Felis G.E."/>
            <person name="de Vos W.M."/>
            <person name="Barrangou R."/>
            <person name="Klaenhammer T.R."/>
            <person name="Caufield P.W."/>
            <person name="Cui Y."/>
            <person name="Zhang H."/>
            <person name="O'Toole P.W."/>
        </authorList>
    </citation>
    <scope>NUCLEOTIDE SEQUENCE [LARGE SCALE GENOMIC DNA]</scope>
    <source>
        <strain evidence="12 13">DSM 19909</strain>
    </source>
</reference>
<dbReference type="Pfam" id="PF00999">
    <property type="entry name" value="Na_H_Exchanger"/>
    <property type="match status" value="1"/>
</dbReference>